<sequence length="87" mass="9464">MGSSFESESHRDCVGQDRGLRSKARALLESTEEVDHKMNGGVGQGEGRQRLGPYRGGVGGRSREKIDELAGGSSIKTGVTCRWIGWW</sequence>
<keyword evidence="3" id="KW-1185">Reference proteome</keyword>
<evidence type="ECO:0000313" key="2">
    <source>
        <dbReference type="EMBL" id="MCD9645619.1"/>
    </source>
</evidence>
<dbReference type="Proteomes" id="UP000823775">
    <property type="component" value="Unassembled WGS sequence"/>
</dbReference>
<organism evidence="2 3">
    <name type="scientific">Datura stramonium</name>
    <name type="common">Jimsonweed</name>
    <name type="synonym">Common thornapple</name>
    <dbReference type="NCBI Taxonomy" id="4076"/>
    <lineage>
        <taxon>Eukaryota</taxon>
        <taxon>Viridiplantae</taxon>
        <taxon>Streptophyta</taxon>
        <taxon>Embryophyta</taxon>
        <taxon>Tracheophyta</taxon>
        <taxon>Spermatophyta</taxon>
        <taxon>Magnoliopsida</taxon>
        <taxon>eudicotyledons</taxon>
        <taxon>Gunneridae</taxon>
        <taxon>Pentapetalae</taxon>
        <taxon>asterids</taxon>
        <taxon>lamiids</taxon>
        <taxon>Solanales</taxon>
        <taxon>Solanaceae</taxon>
        <taxon>Solanoideae</taxon>
        <taxon>Datureae</taxon>
        <taxon>Datura</taxon>
    </lineage>
</organism>
<dbReference type="EMBL" id="JACEIK010004480">
    <property type="protein sequence ID" value="MCD9645619.1"/>
    <property type="molecule type" value="Genomic_DNA"/>
</dbReference>
<evidence type="ECO:0000256" key="1">
    <source>
        <dbReference type="SAM" id="MobiDB-lite"/>
    </source>
</evidence>
<proteinExistence type="predicted"/>
<accession>A0ABS8VFY8</accession>
<evidence type="ECO:0000313" key="3">
    <source>
        <dbReference type="Proteomes" id="UP000823775"/>
    </source>
</evidence>
<gene>
    <name evidence="2" type="ORF">HAX54_034662</name>
</gene>
<feature type="region of interest" description="Disordered" evidence="1">
    <location>
        <begin position="30"/>
        <end position="63"/>
    </location>
</feature>
<protein>
    <submittedName>
        <fullName evidence="2">Uncharacterized protein</fullName>
    </submittedName>
</protein>
<reference evidence="2 3" key="1">
    <citation type="journal article" date="2021" name="BMC Genomics">
        <title>Datura genome reveals duplications of psychoactive alkaloid biosynthetic genes and high mutation rate following tissue culture.</title>
        <authorList>
            <person name="Rajewski A."/>
            <person name="Carter-House D."/>
            <person name="Stajich J."/>
            <person name="Litt A."/>
        </authorList>
    </citation>
    <scope>NUCLEOTIDE SEQUENCE [LARGE SCALE GENOMIC DNA]</scope>
    <source>
        <strain evidence="2">AR-01</strain>
    </source>
</reference>
<name>A0ABS8VFY8_DATST</name>
<comment type="caution">
    <text evidence="2">The sequence shown here is derived from an EMBL/GenBank/DDBJ whole genome shotgun (WGS) entry which is preliminary data.</text>
</comment>